<comment type="caution">
    <text evidence="1">The sequence shown here is derived from an EMBL/GenBank/DDBJ whole genome shotgun (WGS) entry which is preliminary data.</text>
</comment>
<protein>
    <submittedName>
        <fullName evidence="1">Uncharacterized protein</fullName>
    </submittedName>
</protein>
<dbReference type="EMBL" id="JAUSUB010000014">
    <property type="protein sequence ID" value="MDQ0271412.1"/>
    <property type="molecule type" value="Genomic_DNA"/>
</dbReference>
<keyword evidence="2" id="KW-1185">Reference proteome</keyword>
<sequence>MSELDNQPQSISQYTLFEYEDKTYLIKTTEELGRLKVMNVEELPEEIRNYFLKLE</sequence>
<evidence type="ECO:0000313" key="1">
    <source>
        <dbReference type="EMBL" id="MDQ0271412.1"/>
    </source>
</evidence>
<reference evidence="1 2" key="1">
    <citation type="submission" date="2023-07" db="EMBL/GenBank/DDBJ databases">
        <title>Genomic Encyclopedia of Type Strains, Phase IV (KMG-IV): sequencing the most valuable type-strain genomes for metagenomic binning, comparative biology and taxonomic classification.</title>
        <authorList>
            <person name="Goeker M."/>
        </authorList>
    </citation>
    <scope>NUCLEOTIDE SEQUENCE [LARGE SCALE GENOMIC DNA]</scope>
    <source>
        <strain evidence="1 2">DSM 23494</strain>
    </source>
</reference>
<evidence type="ECO:0000313" key="2">
    <source>
        <dbReference type="Proteomes" id="UP001238088"/>
    </source>
</evidence>
<accession>A0ABU0AJI2</accession>
<proteinExistence type="predicted"/>
<dbReference type="Proteomes" id="UP001238088">
    <property type="component" value="Unassembled WGS sequence"/>
</dbReference>
<organism evidence="1 2">
    <name type="scientific">Cytobacillus purgationiresistens</name>
    <dbReference type="NCBI Taxonomy" id="863449"/>
    <lineage>
        <taxon>Bacteria</taxon>
        <taxon>Bacillati</taxon>
        <taxon>Bacillota</taxon>
        <taxon>Bacilli</taxon>
        <taxon>Bacillales</taxon>
        <taxon>Bacillaceae</taxon>
        <taxon>Cytobacillus</taxon>
    </lineage>
</organism>
<dbReference type="RefSeq" id="WP_307476525.1">
    <property type="nucleotide sequence ID" value="NZ_JAUSUB010000014.1"/>
</dbReference>
<name>A0ABU0AJI2_9BACI</name>
<gene>
    <name evidence="1" type="ORF">J2S17_003300</name>
</gene>